<sequence length="88" mass="9500">MSSNQTSTNETQQSSNTTTTTTTPVQNPCPYHTGVLSMKNDTELRGLTPMQRFLAEGPTEQGALFILPDTGKLSIDKGCTCVVMTTKD</sequence>
<dbReference type="Proteomes" id="UP000244855">
    <property type="component" value="Unassembled WGS sequence"/>
</dbReference>
<reference evidence="2 3" key="1">
    <citation type="journal article" date="2018" name="Sci. Rep.">
        <title>Comparative genomics provides insights into the lifestyle and reveals functional heterogeneity of dark septate endophytic fungi.</title>
        <authorList>
            <person name="Knapp D.G."/>
            <person name="Nemeth J.B."/>
            <person name="Barry K."/>
            <person name="Hainaut M."/>
            <person name="Henrissat B."/>
            <person name="Johnson J."/>
            <person name="Kuo A."/>
            <person name="Lim J.H.P."/>
            <person name="Lipzen A."/>
            <person name="Nolan M."/>
            <person name="Ohm R.A."/>
            <person name="Tamas L."/>
            <person name="Grigoriev I.V."/>
            <person name="Spatafora J.W."/>
            <person name="Nagy L.G."/>
            <person name="Kovacs G.M."/>
        </authorList>
    </citation>
    <scope>NUCLEOTIDE SEQUENCE [LARGE SCALE GENOMIC DNA]</scope>
    <source>
        <strain evidence="2 3">DSE2036</strain>
    </source>
</reference>
<feature type="region of interest" description="Disordered" evidence="1">
    <location>
        <begin position="1"/>
        <end position="32"/>
    </location>
</feature>
<name>A0A2V1DCT7_9PLEO</name>
<dbReference type="AlphaFoldDB" id="A0A2V1DCT7"/>
<gene>
    <name evidence="2" type="ORF">DM02DRAFT_659681</name>
</gene>
<protein>
    <submittedName>
        <fullName evidence="2">Uncharacterized protein</fullName>
    </submittedName>
</protein>
<evidence type="ECO:0000313" key="2">
    <source>
        <dbReference type="EMBL" id="PVH95957.1"/>
    </source>
</evidence>
<feature type="compositionally biased region" description="Low complexity" evidence="1">
    <location>
        <begin position="1"/>
        <end position="23"/>
    </location>
</feature>
<organism evidence="2 3">
    <name type="scientific">Periconia macrospinosa</name>
    <dbReference type="NCBI Taxonomy" id="97972"/>
    <lineage>
        <taxon>Eukaryota</taxon>
        <taxon>Fungi</taxon>
        <taxon>Dikarya</taxon>
        <taxon>Ascomycota</taxon>
        <taxon>Pezizomycotina</taxon>
        <taxon>Dothideomycetes</taxon>
        <taxon>Pleosporomycetidae</taxon>
        <taxon>Pleosporales</taxon>
        <taxon>Massarineae</taxon>
        <taxon>Periconiaceae</taxon>
        <taxon>Periconia</taxon>
    </lineage>
</organism>
<evidence type="ECO:0000313" key="3">
    <source>
        <dbReference type="Proteomes" id="UP000244855"/>
    </source>
</evidence>
<accession>A0A2V1DCT7</accession>
<dbReference type="EMBL" id="KZ805479">
    <property type="protein sequence ID" value="PVH95957.1"/>
    <property type="molecule type" value="Genomic_DNA"/>
</dbReference>
<evidence type="ECO:0000256" key="1">
    <source>
        <dbReference type="SAM" id="MobiDB-lite"/>
    </source>
</evidence>
<proteinExistence type="predicted"/>
<keyword evidence="3" id="KW-1185">Reference proteome</keyword>
<dbReference type="OrthoDB" id="3547690at2759"/>